<dbReference type="GO" id="GO:0010041">
    <property type="term" value="P:response to iron(III) ion"/>
    <property type="evidence" value="ECO:0007669"/>
    <property type="project" value="TreeGrafter"/>
</dbReference>
<evidence type="ECO:0000256" key="8">
    <source>
        <dbReference type="SAM" id="Phobius"/>
    </source>
</evidence>
<feature type="non-terminal residue" evidence="10">
    <location>
        <position position="283"/>
    </location>
</feature>
<dbReference type="PANTHER" id="PTHR33908:SF3">
    <property type="entry name" value="UNDECAPRENYL PHOSPHATE-ALPHA-4-AMINO-4-DEOXY-L-ARABINOSE ARABINOSYL TRANSFERASE"/>
    <property type="match status" value="1"/>
</dbReference>
<keyword evidence="2" id="KW-1003">Cell membrane</keyword>
<proteinExistence type="predicted"/>
<dbReference type="EMBL" id="PFAK01000038">
    <property type="protein sequence ID" value="PIR96247.1"/>
    <property type="molecule type" value="Genomic_DNA"/>
</dbReference>
<dbReference type="GO" id="GO:0005886">
    <property type="term" value="C:plasma membrane"/>
    <property type="evidence" value="ECO:0007669"/>
    <property type="project" value="UniProtKB-SubCell"/>
</dbReference>
<comment type="subcellular location">
    <subcellularLocation>
        <location evidence="1">Cell membrane</location>
        <topology evidence="1">Multi-pass membrane protein</topology>
    </subcellularLocation>
</comment>
<accession>A0A2H0VAV6</accession>
<dbReference type="GO" id="GO:0016763">
    <property type="term" value="F:pentosyltransferase activity"/>
    <property type="evidence" value="ECO:0007669"/>
    <property type="project" value="TreeGrafter"/>
</dbReference>
<evidence type="ECO:0000313" key="11">
    <source>
        <dbReference type="Proteomes" id="UP000230922"/>
    </source>
</evidence>
<feature type="transmembrane region" description="Helical" evidence="8">
    <location>
        <begin position="127"/>
        <end position="146"/>
    </location>
</feature>
<evidence type="ECO:0000313" key="10">
    <source>
        <dbReference type="EMBL" id="PIR96247.1"/>
    </source>
</evidence>
<protein>
    <recommendedName>
        <fullName evidence="9">Glycosyltransferase RgtA/B/C/D-like domain-containing protein</fullName>
    </recommendedName>
</protein>
<dbReference type="InterPro" id="IPR038731">
    <property type="entry name" value="RgtA/B/C-like"/>
</dbReference>
<evidence type="ECO:0000256" key="5">
    <source>
        <dbReference type="ARBA" id="ARBA00022692"/>
    </source>
</evidence>
<dbReference type="PANTHER" id="PTHR33908">
    <property type="entry name" value="MANNOSYLTRANSFERASE YKCB-RELATED"/>
    <property type="match status" value="1"/>
</dbReference>
<evidence type="ECO:0000259" key="9">
    <source>
        <dbReference type="Pfam" id="PF13231"/>
    </source>
</evidence>
<name>A0A2H0VAV6_9BACT</name>
<evidence type="ECO:0000256" key="6">
    <source>
        <dbReference type="ARBA" id="ARBA00022989"/>
    </source>
</evidence>
<evidence type="ECO:0000256" key="4">
    <source>
        <dbReference type="ARBA" id="ARBA00022679"/>
    </source>
</evidence>
<reference evidence="11" key="1">
    <citation type="submission" date="2017-09" db="EMBL/GenBank/DDBJ databases">
        <title>Depth-based differentiation of microbial function through sediment-hosted aquifers and enrichment of novel symbionts in the deep terrestrial subsurface.</title>
        <authorList>
            <person name="Probst A.J."/>
            <person name="Ladd B."/>
            <person name="Jarett J.K."/>
            <person name="Geller-Mcgrath D.E."/>
            <person name="Sieber C.M.K."/>
            <person name="Emerson J.B."/>
            <person name="Anantharaman K."/>
            <person name="Thomas B.C."/>
            <person name="Malmstrom R."/>
            <person name="Stieglmeier M."/>
            <person name="Klingl A."/>
            <person name="Woyke T."/>
            <person name="Ryan C.M."/>
            <person name="Banfield J.F."/>
        </authorList>
    </citation>
    <scope>NUCLEOTIDE SEQUENCE [LARGE SCALE GENOMIC DNA]</scope>
</reference>
<keyword evidence="4" id="KW-0808">Transferase</keyword>
<sequence length="283" mass="33349">MKKYFWLIVILAVGTALRFYHNTDISLWHDEAFSALLIKYPWGEMMHRIGLDVHPPMYYIFLRFWHYIFGDSLLALRAMTVFFSVGTIWVAWAFVKESFNSEKAALWTAILVAFNPFQLQYATEARMYTMGAFFALLGVLCLVKALKHQRALHKDESLNMPNLPVDINRRRRMVWNFAGFAISMSIIMYTHYYLFFTVAALGFYGIVYLFFHHKWDYKKYIPLFIAFIVIGISYVPWLKTFLFQYGQVSESYWIPKMDVWSIPSTLWQMFLGVGIDIAKVSTQ</sequence>
<gene>
    <name evidence="10" type="ORF">COT92_02185</name>
</gene>
<evidence type="ECO:0000256" key="1">
    <source>
        <dbReference type="ARBA" id="ARBA00004651"/>
    </source>
</evidence>
<evidence type="ECO:0000256" key="2">
    <source>
        <dbReference type="ARBA" id="ARBA00022475"/>
    </source>
</evidence>
<dbReference type="Proteomes" id="UP000230922">
    <property type="component" value="Unassembled WGS sequence"/>
</dbReference>
<evidence type="ECO:0000256" key="7">
    <source>
        <dbReference type="ARBA" id="ARBA00023136"/>
    </source>
</evidence>
<keyword evidence="7 8" id="KW-0472">Membrane</keyword>
<dbReference type="GO" id="GO:0009103">
    <property type="term" value="P:lipopolysaccharide biosynthetic process"/>
    <property type="evidence" value="ECO:0007669"/>
    <property type="project" value="TreeGrafter"/>
</dbReference>
<dbReference type="InterPro" id="IPR050297">
    <property type="entry name" value="LipidA_mod_glycosyltrf_83"/>
</dbReference>
<feature type="transmembrane region" description="Helical" evidence="8">
    <location>
        <begin position="220"/>
        <end position="239"/>
    </location>
</feature>
<keyword evidence="6 8" id="KW-1133">Transmembrane helix</keyword>
<keyword evidence="3" id="KW-0328">Glycosyltransferase</keyword>
<organism evidence="10 11">
    <name type="scientific">Candidatus Doudnabacteria bacterium CG10_big_fil_rev_8_21_14_0_10_42_18</name>
    <dbReference type="NCBI Taxonomy" id="1974552"/>
    <lineage>
        <taxon>Bacteria</taxon>
        <taxon>Candidatus Doudnaibacteriota</taxon>
    </lineage>
</organism>
<dbReference type="Pfam" id="PF13231">
    <property type="entry name" value="PMT_2"/>
    <property type="match status" value="1"/>
</dbReference>
<evidence type="ECO:0000256" key="3">
    <source>
        <dbReference type="ARBA" id="ARBA00022676"/>
    </source>
</evidence>
<keyword evidence="5 8" id="KW-0812">Transmembrane</keyword>
<dbReference type="AlphaFoldDB" id="A0A2H0VAV6"/>
<feature type="domain" description="Glycosyltransferase RgtA/B/C/D-like" evidence="9">
    <location>
        <begin position="54"/>
        <end position="150"/>
    </location>
</feature>
<feature type="transmembrane region" description="Helical" evidence="8">
    <location>
        <begin position="64"/>
        <end position="92"/>
    </location>
</feature>
<feature type="transmembrane region" description="Helical" evidence="8">
    <location>
        <begin position="195"/>
        <end position="211"/>
    </location>
</feature>
<comment type="caution">
    <text evidence="10">The sequence shown here is derived from an EMBL/GenBank/DDBJ whole genome shotgun (WGS) entry which is preliminary data.</text>
</comment>